<reference evidence="3" key="2">
    <citation type="submission" date="2024-10" db="UniProtKB">
        <authorList>
            <consortium name="EnsemblProtists"/>
        </authorList>
    </citation>
    <scope>IDENTIFICATION</scope>
</reference>
<protein>
    <submittedName>
        <fullName evidence="3">Uncharacterized protein</fullName>
    </submittedName>
</protein>
<dbReference type="EnsemblProtists" id="EOD12686">
    <property type="protein sequence ID" value="EOD12686"/>
    <property type="gene ID" value="EMIHUDRAFT_213470"/>
</dbReference>
<dbReference type="HOGENOM" id="CLU_1780937_0_0_1"/>
<accession>A0A0D3IN51</accession>
<keyword evidence="4" id="KW-1185">Reference proteome</keyword>
<evidence type="ECO:0000313" key="3">
    <source>
        <dbReference type="EnsemblProtists" id="EOD12686"/>
    </source>
</evidence>
<organism evidence="3 4">
    <name type="scientific">Emiliania huxleyi (strain CCMP1516)</name>
    <dbReference type="NCBI Taxonomy" id="280463"/>
    <lineage>
        <taxon>Eukaryota</taxon>
        <taxon>Haptista</taxon>
        <taxon>Haptophyta</taxon>
        <taxon>Prymnesiophyceae</taxon>
        <taxon>Isochrysidales</taxon>
        <taxon>Noelaerhabdaceae</taxon>
        <taxon>Emiliania</taxon>
    </lineage>
</organism>
<dbReference type="KEGG" id="ehx:EMIHUDRAFT_213470"/>
<feature type="transmembrane region" description="Helical" evidence="2">
    <location>
        <begin position="115"/>
        <end position="136"/>
    </location>
</feature>
<evidence type="ECO:0000313" key="4">
    <source>
        <dbReference type="Proteomes" id="UP000013827"/>
    </source>
</evidence>
<dbReference type="AlphaFoldDB" id="A0A0D3IN51"/>
<keyword evidence="2" id="KW-1133">Transmembrane helix</keyword>
<dbReference type="Proteomes" id="UP000013827">
    <property type="component" value="Unassembled WGS sequence"/>
</dbReference>
<keyword evidence="2" id="KW-0472">Membrane</keyword>
<dbReference type="PaxDb" id="2903-EOD12686"/>
<evidence type="ECO:0000256" key="1">
    <source>
        <dbReference type="SAM" id="MobiDB-lite"/>
    </source>
</evidence>
<evidence type="ECO:0000256" key="2">
    <source>
        <dbReference type="SAM" id="Phobius"/>
    </source>
</evidence>
<keyword evidence="2" id="KW-0812">Transmembrane</keyword>
<feature type="region of interest" description="Disordered" evidence="1">
    <location>
        <begin position="21"/>
        <end position="60"/>
    </location>
</feature>
<reference evidence="4" key="1">
    <citation type="journal article" date="2013" name="Nature">
        <title>Pan genome of the phytoplankton Emiliania underpins its global distribution.</title>
        <authorList>
            <person name="Read B.A."/>
            <person name="Kegel J."/>
            <person name="Klute M.J."/>
            <person name="Kuo A."/>
            <person name="Lefebvre S.C."/>
            <person name="Maumus F."/>
            <person name="Mayer C."/>
            <person name="Miller J."/>
            <person name="Monier A."/>
            <person name="Salamov A."/>
            <person name="Young J."/>
            <person name="Aguilar M."/>
            <person name="Claverie J.M."/>
            <person name="Frickenhaus S."/>
            <person name="Gonzalez K."/>
            <person name="Herman E.K."/>
            <person name="Lin Y.C."/>
            <person name="Napier J."/>
            <person name="Ogata H."/>
            <person name="Sarno A.F."/>
            <person name="Shmutz J."/>
            <person name="Schroeder D."/>
            <person name="de Vargas C."/>
            <person name="Verret F."/>
            <person name="von Dassow P."/>
            <person name="Valentin K."/>
            <person name="Van de Peer Y."/>
            <person name="Wheeler G."/>
            <person name="Dacks J.B."/>
            <person name="Delwiche C.F."/>
            <person name="Dyhrman S.T."/>
            <person name="Glockner G."/>
            <person name="John U."/>
            <person name="Richards T."/>
            <person name="Worden A.Z."/>
            <person name="Zhang X."/>
            <person name="Grigoriev I.V."/>
            <person name="Allen A.E."/>
            <person name="Bidle K."/>
            <person name="Borodovsky M."/>
            <person name="Bowler C."/>
            <person name="Brownlee C."/>
            <person name="Cock J.M."/>
            <person name="Elias M."/>
            <person name="Gladyshev V.N."/>
            <person name="Groth M."/>
            <person name="Guda C."/>
            <person name="Hadaegh A."/>
            <person name="Iglesias-Rodriguez M.D."/>
            <person name="Jenkins J."/>
            <person name="Jones B.M."/>
            <person name="Lawson T."/>
            <person name="Leese F."/>
            <person name="Lindquist E."/>
            <person name="Lobanov A."/>
            <person name="Lomsadze A."/>
            <person name="Malik S.B."/>
            <person name="Marsh M.E."/>
            <person name="Mackinder L."/>
            <person name="Mock T."/>
            <person name="Mueller-Roeber B."/>
            <person name="Pagarete A."/>
            <person name="Parker M."/>
            <person name="Probert I."/>
            <person name="Quesneville H."/>
            <person name="Raines C."/>
            <person name="Rensing S.A."/>
            <person name="Riano-Pachon D.M."/>
            <person name="Richier S."/>
            <person name="Rokitta S."/>
            <person name="Shiraiwa Y."/>
            <person name="Soanes D.M."/>
            <person name="van der Giezen M."/>
            <person name="Wahlund T.M."/>
            <person name="Williams B."/>
            <person name="Wilson W."/>
            <person name="Wolfe G."/>
            <person name="Wurch L.L."/>
        </authorList>
    </citation>
    <scope>NUCLEOTIDE SEQUENCE</scope>
</reference>
<name>A0A0D3IN51_EMIH1</name>
<dbReference type="RefSeq" id="XP_005765115.1">
    <property type="nucleotide sequence ID" value="XM_005765058.1"/>
</dbReference>
<dbReference type="GeneID" id="17258785"/>
<sequence>MVPPLQRQQARSRWTRISAWLRGESTRTEAPPDLEAVETGQEEETDDRKPDTDATEVTPPSLERQMARSRFTARVTSYFARSTRRASAASAMEGSKRVSIAGGRIAVAQRQTDRVMCGLCVVVVLIFALTVAYTIYEMVTRHLWIF</sequence>
<proteinExistence type="predicted"/>